<dbReference type="InterPro" id="IPR009071">
    <property type="entry name" value="HMG_box_dom"/>
</dbReference>
<organism evidence="6">
    <name type="scientific">Naegleria gruberi</name>
    <name type="common">Amoeba</name>
    <dbReference type="NCBI Taxonomy" id="5762"/>
    <lineage>
        <taxon>Eukaryota</taxon>
        <taxon>Discoba</taxon>
        <taxon>Heterolobosea</taxon>
        <taxon>Tetramitia</taxon>
        <taxon>Eutetramitia</taxon>
        <taxon>Vahlkampfiidae</taxon>
        <taxon>Naegleria</taxon>
    </lineage>
</organism>
<proteinExistence type="predicted"/>
<dbReference type="Gene3D" id="1.10.30.10">
    <property type="entry name" value="High mobility group box domain"/>
    <property type="match status" value="2"/>
</dbReference>
<dbReference type="OrthoDB" id="1919336at2759"/>
<dbReference type="InParanoid" id="D2VDI4"/>
<dbReference type="STRING" id="5762.D2VDI4"/>
<feature type="DNA-binding region" description="HMG box" evidence="2">
    <location>
        <begin position="5"/>
        <end position="74"/>
    </location>
</feature>
<accession>D2VDI4</accession>
<dbReference type="SUPFAM" id="SSF47095">
    <property type="entry name" value="HMG-box"/>
    <property type="match status" value="2"/>
</dbReference>
<name>D2VDI4_NAEGR</name>
<dbReference type="AlphaFoldDB" id="D2VDI4"/>
<dbReference type="PROSITE" id="PS50118">
    <property type="entry name" value="HMG_BOX_2"/>
    <property type="match status" value="2"/>
</dbReference>
<protein>
    <submittedName>
        <fullName evidence="5">HMG box domain-containing protein</fullName>
    </submittedName>
</protein>
<dbReference type="SMART" id="SM00398">
    <property type="entry name" value="HMG"/>
    <property type="match status" value="2"/>
</dbReference>
<dbReference type="GO" id="GO:0003677">
    <property type="term" value="F:DNA binding"/>
    <property type="evidence" value="ECO:0007669"/>
    <property type="project" value="UniProtKB-UniRule"/>
</dbReference>
<dbReference type="Pfam" id="PF00505">
    <property type="entry name" value="HMG_box"/>
    <property type="match status" value="2"/>
</dbReference>
<dbReference type="VEuPathDB" id="AmoebaDB:NAEGRDRAFT_79501"/>
<evidence type="ECO:0000313" key="5">
    <source>
        <dbReference type="EMBL" id="EFC45146.1"/>
    </source>
</evidence>
<evidence type="ECO:0000313" key="6">
    <source>
        <dbReference type="Proteomes" id="UP000006671"/>
    </source>
</evidence>
<dbReference type="Proteomes" id="UP000006671">
    <property type="component" value="Unassembled WGS sequence"/>
</dbReference>
<dbReference type="GeneID" id="8849017"/>
<keyword evidence="2" id="KW-0539">Nucleus</keyword>
<dbReference type="KEGG" id="ngr:NAEGRDRAFT_79501"/>
<dbReference type="CDD" id="cd00084">
    <property type="entry name" value="HMG-box_SF"/>
    <property type="match status" value="2"/>
</dbReference>
<feature type="domain" description="HMG box" evidence="4">
    <location>
        <begin position="5"/>
        <end position="74"/>
    </location>
</feature>
<dbReference type="GO" id="GO:0005634">
    <property type="term" value="C:nucleus"/>
    <property type="evidence" value="ECO:0007669"/>
    <property type="project" value="UniProtKB-UniRule"/>
</dbReference>
<feature type="domain" description="HMG box" evidence="4">
    <location>
        <begin position="118"/>
        <end position="181"/>
    </location>
</feature>
<dbReference type="InterPro" id="IPR036910">
    <property type="entry name" value="HMG_box_dom_sf"/>
</dbReference>
<feature type="DNA-binding region" description="HMG box" evidence="2">
    <location>
        <begin position="118"/>
        <end position="181"/>
    </location>
</feature>
<evidence type="ECO:0000256" key="2">
    <source>
        <dbReference type="PROSITE-ProRule" id="PRU00267"/>
    </source>
</evidence>
<evidence type="ECO:0000256" key="1">
    <source>
        <dbReference type="ARBA" id="ARBA00023125"/>
    </source>
</evidence>
<reference evidence="5 6" key="1">
    <citation type="journal article" date="2010" name="Cell">
        <title>The genome of Naegleria gruberi illuminates early eukaryotic versatility.</title>
        <authorList>
            <person name="Fritz-Laylin L.K."/>
            <person name="Prochnik S.E."/>
            <person name="Ginger M.L."/>
            <person name="Dacks J.B."/>
            <person name="Carpenter M.L."/>
            <person name="Field M.C."/>
            <person name="Kuo A."/>
            <person name="Paredez A."/>
            <person name="Chapman J."/>
            <person name="Pham J."/>
            <person name="Shu S."/>
            <person name="Neupane R."/>
            <person name="Cipriano M."/>
            <person name="Mancuso J."/>
            <person name="Tu H."/>
            <person name="Salamov A."/>
            <person name="Lindquist E."/>
            <person name="Shapiro H."/>
            <person name="Lucas S."/>
            <person name="Grigoriev I.V."/>
            <person name="Cande W.Z."/>
            <person name="Fulton C."/>
            <person name="Rokhsar D.S."/>
            <person name="Dawson S.C."/>
        </authorList>
    </citation>
    <scope>NUCLEOTIDE SEQUENCE [LARGE SCALE GENOMIC DNA]</scope>
    <source>
        <strain evidence="5 6">NEG-M</strain>
    </source>
</reference>
<feature type="compositionally biased region" description="Basic and acidic residues" evidence="3">
    <location>
        <begin position="145"/>
        <end position="170"/>
    </location>
</feature>
<keyword evidence="1 2" id="KW-0238">DNA-binding</keyword>
<keyword evidence="6" id="KW-1185">Reference proteome</keyword>
<dbReference type="PANTHER" id="PTHR48112">
    <property type="entry name" value="HIGH MOBILITY GROUP PROTEIN DSP1"/>
    <property type="match status" value="1"/>
</dbReference>
<evidence type="ECO:0000256" key="3">
    <source>
        <dbReference type="SAM" id="MobiDB-lite"/>
    </source>
</evidence>
<dbReference type="OMA" id="EMAIYKG"/>
<feature type="region of interest" description="Disordered" evidence="3">
    <location>
        <begin position="73"/>
        <end position="181"/>
    </location>
</feature>
<dbReference type="EMBL" id="GG738864">
    <property type="protein sequence ID" value="EFC45146.1"/>
    <property type="molecule type" value="Genomic_DNA"/>
</dbReference>
<evidence type="ECO:0000259" key="4">
    <source>
        <dbReference type="PROSITE" id="PS50118"/>
    </source>
</evidence>
<dbReference type="InterPro" id="IPR050342">
    <property type="entry name" value="HMGB"/>
</dbReference>
<sequence>MSADLKKPCSSYILYCNDNRTAVKTRLGDDVSQKEVQKELAKMWKEVSDETKEKYKKIYQQNKAEYDKKIEAIKAAESDDSDDTNKRQLRKRKAKKEESSDDESSKKKKKSTEKKETAPRKPNGYQVYMKENKEKLKTDTLTGKKLTEKVQKMWKELDDDEKKKWTEKAKNAKPASEDSDE</sequence>
<gene>
    <name evidence="5" type="ORF">NAEGRDRAFT_79501</name>
</gene>
<dbReference type="RefSeq" id="XP_002677890.1">
    <property type="nucleotide sequence ID" value="XM_002677844.1"/>
</dbReference>